<dbReference type="GO" id="GO:0050660">
    <property type="term" value="F:flavin adenine dinucleotide binding"/>
    <property type="evidence" value="ECO:0007669"/>
    <property type="project" value="TreeGrafter"/>
</dbReference>
<sequence>MQLTDGAHHSVVVIGGGQAGLATSWQLSRHGVDHVVLEADRVGAEWRNRRWDSFCLVTPNWQCRLPGFPYDGADPDGFMVRDEIVDYLENYRQAFDVPIVEGVRATRLDAGFRIVTTAGTITAGQVVVATGPYQSPRIPPLAERLSVMQLHSSQYKRPEQLPEGDVVVVGTGQSGCQIAEDLHLAGRTVHLATGSAPRVARFYRGLDVVTWLDRMGYYRKGIEEFDDADAVRLRANHYVTGRDGGRDIDLRKFALEGMRLYGRLIDADPDTLRFAADLQQNLDRADAVSEGIKDSIDAYIAAERIDAPEEARYRPVWHPETAPGTLSLQGIGAVIWSTGFRRDDGWIRVPVFDGQGYPTHRLGVTNVPGLYFIGLPWQHTWGSGRFGGVADDAQYVAERIVEQRAGVHWIAGLHRTVA</sequence>
<dbReference type="InterPro" id="IPR024000">
    <property type="entry name" value="CHP04046_FMN-dependent"/>
</dbReference>
<dbReference type="AlphaFoldDB" id="A0A4Q7X8I7"/>
<dbReference type="SUPFAM" id="SSF51905">
    <property type="entry name" value="FAD/NAD(P)-binding domain"/>
    <property type="match status" value="2"/>
</dbReference>
<reference evidence="2 3" key="1">
    <citation type="journal article" date="2015" name="Stand. Genomic Sci.">
        <title>Genomic Encyclopedia of Bacterial and Archaeal Type Strains, Phase III: the genomes of soil and plant-associated and newly described type strains.</title>
        <authorList>
            <person name="Whitman W.B."/>
            <person name="Woyke T."/>
            <person name="Klenk H.P."/>
            <person name="Zhou Y."/>
            <person name="Lilburn T.G."/>
            <person name="Beck B.J."/>
            <person name="De Vos P."/>
            <person name="Vandamme P."/>
            <person name="Eisen J.A."/>
            <person name="Garrity G."/>
            <person name="Hugenholtz P."/>
            <person name="Kyrpides N.C."/>
        </authorList>
    </citation>
    <scope>NUCLEOTIDE SEQUENCE [LARGE SCALE GENOMIC DNA]</scope>
    <source>
        <strain evidence="2 3">VKM Ac-2540</strain>
    </source>
</reference>
<dbReference type="GO" id="GO:0004497">
    <property type="term" value="F:monooxygenase activity"/>
    <property type="evidence" value="ECO:0007669"/>
    <property type="project" value="TreeGrafter"/>
</dbReference>
<dbReference type="InterPro" id="IPR050982">
    <property type="entry name" value="Auxin_biosynth/cation_transpt"/>
</dbReference>
<evidence type="ECO:0000256" key="1">
    <source>
        <dbReference type="ARBA" id="ARBA00023002"/>
    </source>
</evidence>
<evidence type="ECO:0000313" key="2">
    <source>
        <dbReference type="EMBL" id="RZU19318.1"/>
    </source>
</evidence>
<accession>A0A4Q7X8I7</accession>
<dbReference type="PRINTS" id="PR00411">
    <property type="entry name" value="PNDRDTASEI"/>
</dbReference>
<organism evidence="2 3">
    <name type="scientific">Kribbella rubisoli</name>
    <dbReference type="NCBI Taxonomy" id="3075929"/>
    <lineage>
        <taxon>Bacteria</taxon>
        <taxon>Bacillati</taxon>
        <taxon>Actinomycetota</taxon>
        <taxon>Actinomycetes</taxon>
        <taxon>Propionibacteriales</taxon>
        <taxon>Kribbellaceae</taxon>
        <taxon>Kribbella</taxon>
    </lineage>
</organism>
<evidence type="ECO:0000313" key="3">
    <source>
        <dbReference type="Proteomes" id="UP000292027"/>
    </source>
</evidence>
<protein>
    <submittedName>
        <fullName evidence="2">Flavoprotein involved in K+ transport</fullName>
    </submittedName>
</protein>
<dbReference type="Gene3D" id="3.50.50.60">
    <property type="entry name" value="FAD/NAD(P)-binding domain"/>
    <property type="match status" value="2"/>
</dbReference>
<dbReference type="PRINTS" id="PR00368">
    <property type="entry name" value="FADPNR"/>
</dbReference>
<dbReference type="NCBIfam" id="TIGR04046">
    <property type="entry name" value="MSMEG_0569_nitr"/>
    <property type="match status" value="1"/>
</dbReference>
<comment type="caution">
    <text evidence="2">The sequence shown here is derived from an EMBL/GenBank/DDBJ whole genome shotgun (WGS) entry which is preliminary data.</text>
</comment>
<keyword evidence="1" id="KW-0560">Oxidoreductase</keyword>
<dbReference type="RefSeq" id="WP_130441084.1">
    <property type="nucleotide sequence ID" value="NZ_SHKR01000011.1"/>
</dbReference>
<dbReference type="Proteomes" id="UP000292027">
    <property type="component" value="Unassembled WGS sequence"/>
</dbReference>
<dbReference type="Pfam" id="PF13738">
    <property type="entry name" value="Pyr_redox_3"/>
    <property type="match status" value="1"/>
</dbReference>
<dbReference type="InterPro" id="IPR036188">
    <property type="entry name" value="FAD/NAD-bd_sf"/>
</dbReference>
<gene>
    <name evidence="2" type="ORF">EV645_1529</name>
</gene>
<name>A0A4Q7X8I7_9ACTN</name>
<dbReference type="EMBL" id="SHKR01000011">
    <property type="protein sequence ID" value="RZU19318.1"/>
    <property type="molecule type" value="Genomic_DNA"/>
</dbReference>
<dbReference type="PANTHER" id="PTHR43539">
    <property type="entry name" value="FLAVIN-BINDING MONOOXYGENASE-LIKE PROTEIN (AFU_ORTHOLOGUE AFUA_4G09220)"/>
    <property type="match status" value="1"/>
</dbReference>
<dbReference type="PANTHER" id="PTHR43539:SF78">
    <property type="entry name" value="FLAVIN-CONTAINING MONOOXYGENASE"/>
    <property type="match status" value="1"/>
</dbReference>
<proteinExistence type="predicted"/>
<dbReference type="OrthoDB" id="9808049at2"/>
<keyword evidence="3" id="KW-1185">Reference proteome</keyword>